<evidence type="ECO:0000256" key="2">
    <source>
        <dbReference type="ARBA" id="ARBA00010044"/>
    </source>
</evidence>
<evidence type="ECO:0000256" key="9">
    <source>
        <dbReference type="ARBA" id="ARBA00022946"/>
    </source>
</evidence>
<sequence length="819" mass="90187">MLLGTLCCSTVMEDMTTPLGQRKKDTGMYSHLPIPDQIAAMERENVAWRSIEELVQETEAAVESTADKHNRKLFRRLNDPHGGDKPVEHPMESLHPPTRNFKNISSNFTMPVTSWKPEEHNKMTYTRFWNLIREGAVDKAIYTNDRRSLKIKLNERAEGGVRWDKVSLPFDPDLYEHMLEHGVYVEDPRPNPLGPVIFSLLRLLAPMAFCFWLIRFTFRLGRNQKKRDNIFGGINMQIIKPGGAALNFSDIAGIDSIKAEIREVVEFLRNPGRFLEMGARSPAGVLLVGPPGTGKTLLARAVAGEAGVPFFSVSGTEFMEMYAGVGASRIRDMFQQARRAAPCILFIDEFDGVGKARSAHGGGDESVHTINQLLTELDGFDDNTGVVVFAASNRPQALDTAVTRPGRFDRIITLPLPNVQGRMEILKVHARGRKVSPDLDYRRIARATAGYTGAQLMNLMNNAAIVAARQGRAEIADEEVFEALEKLTKDAAGDNGVEYDATEIAPSIRHSMALYEAARALIGYVTPDFDEVQRISVCANGVASASTYFLPMEEHLETRIATRGYMEAKVVVAVAGRCAEQLVLGEAHLSTAGGADLVFANNVAREMVYRCGFGRRLGPVALQDDDANFLKREATRPVANISTELAMVACEDVADILDAAEAKAYWGLVKNYDALGALAQALVEREVLNRADIVAVLNRFDLVRFEHREIDGFCWERDGSAAFPGGARRSSDARLRAVGVTREGVAVDAEEDTEAPAEASTATNGQPQGWWSPSNPYRVRSDVARLLLTRDAFPASMEEARRRFGTDVAPEQQGGEVSA</sequence>
<dbReference type="InterPro" id="IPR003593">
    <property type="entry name" value="AAA+_ATPase"/>
</dbReference>
<dbReference type="GO" id="GO:0005524">
    <property type="term" value="F:ATP binding"/>
    <property type="evidence" value="ECO:0007669"/>
    <property type="project" value="UniProtKB-KW"/>
</dbReference>
<evidence type="ECO:0000256" key="11">
    <source>
        <dbReference type="ARBA" id="ARBA00023136"/>
    </source>
</evidence>
<evidence type="ECO:0000256" key="1">
    <source>
        <dbReference type="ARBA" id="ARBA00004141"/>
    </source>
</evidence>
<dbReference type="Proteomes" id="UP001255856">
    <property type="component" value="Unassembled WGS sequence"/>
</dbReference>
<feature type="domain" description="AAA+ ATPase" evidence="13">
    <location>
        <begin position="281"/>
        <end position="418"/>
    </location>
</feature>
<dbReference type="AlphaFoldDB" id="A0AAD9IKU3"/>
<protein>
    <recommendedName>
        <fullName evidence="13">AAA+ ATPase domain-containing protein</fullName>
    </recommendedName>
</protein>
<evidence type="ECO:0000313" key="14">
    <source>
        <dbReference type="EMBL" id="KAK2078052.1"/>
    </source>
</evidence>
<proteinExistence type="inferred from homology"/>
<evidence type="ECO:0000256" key="12">
    <source>
        <dbReference type="SAM" id="MobiDB-lite"/>
    </source>
</evidence>
<evidence type="ECO:0000259" key="13">
    <source>
        <dbReference type="SMART" id="SM00382"/>
    </source>
</evidence>
<evidence type="ECO:0000256" key="7">
    <source>
        <dbReference type="ARBA" id="ARBA00022801"/>
    </source>
</evidence>
<dbReference type="EMBL" id="JASFZW010000005">
    <property type="protein sequence ID" value="KAK2078052.1"/>
    <property type="molecule type" value="Genomic_DNA"/>
</dbReference>
<keyword evidence="5" id="KW-0812">Transmembrane</keyword>
<feature type="compositionally biased region" description="Polar residues" evidence="12">
    <location>
        <begin position="763"/>
        <end position="774"/>
    </location>
</feature>
<dbReference type="GO" id="GO:0016020">
    <property type="term" value="C:membrane"/>
    <property type="evidence" value="ECO:0007669"/>
    <property type="project" value="UniProtKB-SubCell"/>
</dbReference>
<dbReference type="SUPFAM" id="SSF140990">
    <property type="entry name" value="FtsH protease domain-like"/>
    <property type="match status" value="1"/>
</dbReference>
<organism evidence="14 15">
    <name type="scientific">Prototheca wickerhamii</name>
    <dbReference type="NCBI Taxonomy" id="3111"/>
    <lineage>
        <taxon>Eukaryota</taxon>
        <taxon>Viridiplantae</taxon>
        <taxon>Chlorophyta</taxon>
        <taxon>core chlorophytes</taxon>
        <taxon>Trebouxiophyceae</taxon>
        <taxon>Chlorellales</taxon>
        <taxon>Chlorellaceae</taxon>
        <taxon>Prototheca</taxon>
    </lineage>
</organism>
<keyword evidence="15" id="KW-1185">Reference proteome</keyword>
<dbReference type="PROSITE" id="PS00674">
    <property type="entry name" value="AAA"/>
    <property type="match status" value="1"/>
</dbReference>
<keyword evidence="8" id="KW-0067">ATP-binding</keyword>
<dbReference type="InterPro" id="IPR037219">
    <property type="entry name" value="Peptidase_M41-like"/>
</dbReference>
<comment type="caution">
    <text evidence="14">The sequence shown here is derived from an EMBL/GenBank/DDBJ whole genome shotgun (WGS) entry which is preliminary data.</text>
</comment>
<dbReference type="InterPro" id="IPR003959">
    <property type="entry name" value="ATPase_AAA_core"/>
</dbReference>
<dbReference type="InterPro" id="IPR027417">
    <property type="entry name" value="P-loop_NTPase"/>
</dbReference>
<feature type="region of interest" description="Disordered" evidence="12">
    <location>
        <begin position="76"/>
        <end position="102"/>
    </location>
</feature>
<evidence type="ECO:0000256" key="3">
    <source>
        <dbReference type="ARBA" id="ARBA00010550"/>
    </source>
</evidence>
<dbReference type="FunFam" id="1.10.8.60:FF:000001">
    <property type="entry name" value="ATP-dependent zinc metalloprotease FtsH"/>
    <property type="match status" value="1"/>
</dbReference>
<dbReference type="GO" id="GO:0016887">
    <property type="term" value="F:ATP hydrolysis activity"/>
    <property type="evidence" value="ECO:0007669"/>
    <property type="project" value="InterPro"/>
</dbReference>
<dbReference type="PANTHER" id="PTHR23076">
    <property type="entry name" value="METALLOPROTEASE M41 FTSH"/>
    <property type="match status" value="1"/>
</dbReference>
<keyword evidence="7" id="KW-0378">Hydrolase</keyword>
<dbReference type="GO" id="GO:0045037">
    <property type="term" value="P:protein import into chloroplast stroma"/>
    <property type="evidence" value="ECO:0007669"/>
    <property type="project" value="TreeGrafter"/>
</dbReference>
<gene>
    <name evidence="14" type="ORF">QBZ16_003920</name>
</gene>
<dbReference type="Pfam" id="PF01434">
    <property type="entry name" value="Peptidase_M41"/>
    <property type="match status" value="1"/>
</dbReference>
<dbReference type="GO" id="GO:0009507">
    <property type="term" value="C:chloroplast"/>
    <property type="evidence" value="ECO:0007669"/>
    <property type="project" value="TreeGrafter"/>
</dbReference>
<keyword evidence="10" id="KW-1133">Transmembrane helix</keyword>
<dbReference type="GO" id="GO:0004176">
    <property type="term" value="F:ATP-dependent peptidase activity"/>
    <property type="evidence" value="ECO:0007669"/>
    <property type="project" value="InterPro"/>
</dbReference>
<evidence type="ECO:0000313" key="15">
    <source>
        <dbReference type="Proteomes" id="UP001255856"/>
    </source>
</evidence>
<evidence type="ECO:0000256" key="10">
    <source>
        <dbReference type="ARBA" id="ARBA00022989"/>
    </source>
</evidence>
<dbReference type="Gene3D" id="3.40.50.300">
    <property type="entry name" value="P-loop containing nucleotide triphosphate hydrolases"/>
    <property type="match status" value="1"/>
</dbReference>
<feature type="region of interest" description="Disordered" evidence="12">
    <location>
        <begin position="747"/>
        <end position="774"/>
    </location>
</feature>
<dbReference type="SUPFAM" id="SSF52540">
    <property type="entry name" value="P-loop containing nucleoside triphosphate hydrolases"/>
    <property type="match status" value="1"/>
</dbReference>
<dbReference type="Gene3D" id="1.10.8.60">
    <property type="match status" value="1"/>
</dbReference>
<dbReference type="Pfam" id="PF17862">
    <property type="entry name" value="AAA_lid_3"/>
    <property type="match status" value="1"/>
</dbReference>
<evidence type="ECO:0000256" key="4">
    <source>
        <dbReference type="ARBA" id="ARBA00022670"/>
    </source>
</evidence>
<keyword evidence="9" id="KW-0809">Transit peptide</keyword>
<dbReference type="InterPro" id="IPR041569">
    <property type="entry name" value="AAA_lid_3"/>
</dbReference>
<dbReference type="FunFam" id="3.40.50.300:FF:000277">
    <property type="entry name" value="ATP-dependent zinc metalloprotease FtsH"/>
    <property type="match status" value="1"/>
</dbReference>
<dbReference type="GO" id="GO:0006508">
    <property type="term" value="P:proteolysis"/>
    <property type="evidence" value="ECO:0007669"/>
    <property type="project" value="UniProtKB-KW"/>
</dbReference>
<comment type="similarity">
    <text evidence="2">In the C-terminal section; belongs to the peptidase M41 family.</text>
</comment>
<keyword evidence="4" id="KW-0645">Protease</keyword>
<dbReference type="CDD" id="cd19501">
    <property type="entry name" value="RecA-like_FtsH"/>
    <property type="match status" value="1"/>
</dbReference>
<dbReference type="Pfam" id="PF00004">
    <property type="entry name" value="AAA"/>
    <property type="match status" value="1"/>
</dbReference>
<accession>A0AAD9IKU3</accession>
<comment type="subcellular location">
    <subcellularLocation>
        <location evidence="1">Membrane</location>
        <topology evidence="1">Multi-pass membrane protein</topology>
    </subcellularLocation>
</comment>
<dbReference type="PANTHER" id="PTHR23076:SF37">
    <property type="entry name" value="ATP-DEPENDENT ZINC METALLOPROTEASE FTSH 4, MITOCHONDRIAL"/>
    <property type="match status" value="1"/>
</dbReference>
<name>A0AAD9IKU3_PROWI</name>
<evidence type="ECO:0000256" key="5">
    <source>
        <dbReference type="ARBA" id="ARBA00022692"/>
    </source>
</evidence>
<evidence type="ECO:0000256" key="6">
    <source>
        <dbReference type="ARBA" id="ARBA00022741"/>
    </source>
</evidence>
<dbReference type="InterPro" id="IPR000642">
    <property type="entry name" value="Peptidase_M41"/>
</dbReference>
<dbReference type="GO" id="GO:0004222">
    <property type="term" value="F:metalloendopeptidase activity"/>
    <property type="evidence" value="ECO:0007669"/>
    <property type="project" value="InterPro"/>
</dbReference>
<evidence type="ECO:0000256" key="8">
    <source>
        <dbReference type="ARBA" id="ARBA00022840"/>
    </source>
</evidence>
<reference evidence="14" key="1">
    <citation type="submission" date="2021-01" db="EMBL/GenBank/DDBJ databases">
        <authorList>
            <person name="Eckstrom K.M.E."/>
        </authorList>
    </citation>
    <scope>NUCLEOTIDE SEQUENCE</scope>
    <source>
        <strain evidence="14">UVCC 0001</strain>
    </source>
</reference>
<keyword evidence="11" id="KW-0472">Membrane</keyword>
<dbReference type="InterPro" id="IPR003960">
    <property type="entry name" value="ATPase_AAA_CS"/>
</dbReference>
<dbReference type="SMART" id="SM00382">
    <property type="entry name" value="AAA"/>
    <property type="match status" value="1"/>
</dbReference>
<keyword evidence="6" id="KW-0547">Nucleotide-binding</keyword>
<feature type="compositionally biased region" description="Basic and acidic residues" evidence="12">
    <location>
        <begin position="76"/>
        <end position="92"/>
    </location>
</feature>
<dbReference type="Gene3D" id="1.20.58.760">
    <property type="entry name" value="Peptidase M41"/>
    <property type="match status" value="1"/>
</dbReference>
<comment type="similarity">
    <text evidence="3">In the N-terminal section; belongs to the AAA ATPase family.</text>
</comment>